<dbReference type="PANTHER" id="PTHR33164">
    <property type="entry name" value="TRANSCRIPTIONAL REGULATOR, MARR FAMILY"/>
    <property type="match status" value="1"/>
</dbReference>
<gene>
    <name evidence="5" type="ORF">H9K76_21800</name>
</gene>
<dbReference type="InterPro" id="IPR000835">
    <property type="entry name" value="HTH_MarR-typ"/>
</dbReference>
<dbReference type="InterPro" id="IPR036388">
    <property type="entry name" value="WH-like_DNA-bd_sf"/>
</dbReference>
<evidence type="ECO:0000313" key="6">
    <source>
        <dbReference type="Proteomes" id="UP000515811"/>
    </source>
</evidence>
<dbReference type="AlphaFoldDB" id="A0A7G9RNA7"/>
<evidence type="ECO:0000256" key="3">
    <source>
        <dbReference type="ARBA" id="ARBA00023163"/>
    </source>
</evidence>
<dbReference type="PROSITE" id="PS01117">
    <property type="entry name" value="HTH_MARR_1"/>
    <property type="match status" value="1"/>
</dbReference>
<dbReference type="KEGG" id="drg:H9K76_21800"/>
<dbReference type="RefSeq" id="WP_187597347.1">
    <property type="nucleotide sequence ID" value="NZ_CP060714.1"/>
</dbReference>
<dbReference type="Gene3D" id="1.10.10.10">
    <property type="entry name" value="Winged helix-like DNA-binding domain superfamily/Winged helix DNA-binding domain"/>
    <property type="match status" value="1"/>
</dbReference>
<evidence type="ECO:0000313" key="5">
    <source>
        <dbReference type="EMBL" id="QNN57082.1"/>
    </source>
</evidence>
<dbReference type="SUPFAM" id="SSF46785">
    <property type="entry name" value="Winged helix' DNA-binding domain"/>
    <property type="match status" value="1"/>
</dbReference>
<dbReference type="PROSITE" id="PS50995">
    <property type="entry name" value="HTH_MARR_2"/>
    <property type="match status" value="1"/>
</dbReference>
<evidence type="ECO:0000256" key="1">
    <source>
        <dbReference type="ARBA" id="ARBA00023015"/>
    </source>
</evidence>
<dbReference type="InterPro" id="IPR023187">
    <property type="entry name" value="Tscrpt_reg_MarR-type_CS"/>
</dbReference>
<evidence type="ECO:0000256" key="2">
    <source>
        <dbReference type="ARBA" id="ARBA00023125"/>
    </source>
</evidence>
<evidence type="ECO:0000259" key="4">
    <source>
        <dbReference type="PROSITE" id="PS50995"/>
    </source>
</evidence>
<accession>A0A7G9RNA7</accession>
<dbReference type="Proteomes" id="UP000515811">
    <property type="component" value="Chromosome"/>
</dbReference>
<keyword evidence="3" id="KW-0804">Transcription</keyword>
<proteinExistence type="predicted"/>
<dbReference type="PANTHER" id="PTHR33164:SF64">
    <property type="entry name" value="TRANSCRIPTIONAL REGULATOR SLYA"/>
    <property type="match status" value="1"/>
</dbReference>
<sequence>MKKNSSSTPTADTRLSAREEALLKLTRSMSFCNARYPPIANKAVAHLGLSEATTWPLVAVSRYGDGLRQGVIADILGIKAPSLTRPLDHLESEGLIERRDDPVDGRAKTLHLTDKGRELTHRIEAALKTVRNQLFEGVGDADVAACLRVFALLEDRMGRVTPAVAQR</sequence>
<dbReference type="GO" id="GO:0003700">
    <property type="term" value="F:DNA-binding transcription factor activity"/>
    <property type="evidence" value="ECO:0007669"/>
    <property type="project" value="InterPro"/>
</dbReference>
<keyword evidence="2" id="KW-0238">DNA-binding</keyword>
<dbReference type="GO" id="GO:0006950">
    <property type="term" value="P:response to stress"/>
    <property type="evidence" value="ECO:0007669"/>
    <property type="project" value="TreeGrafter"/>
</dbReference>
<organism evidence="5 6">
    <name type="scientific">Diaphorobacter ruginosibacter</name>
    <dbReference type="NCBI Taxonomy" id="1715720"/>
    <lineage>
        <taxon>Bacteria</taxon>
        <taxon>Pseudomonadati</taxon>
        <taxon>Pseudomonadota</taxon>
        <taxon>Betaproteobacteria</taxon>
        <taxon>Burkholderiales</taxon>
        <taxon>Comamonadaceae</taxon>
        <taxon>Diaphorobacter</taxon>
    </lineage>
</organism>
<dbReference type="EMBL" id="CP060714">
    <property type="protein sequence ID" value="QNN57082.1"/>
    <property type="molecule type" value="Genomic_DNA"/>
</dbReference>
<reference evidence="5 6" key="1">
    <citation type="submission" date="2020-08" db="EMBL/GenBank/DDBJ databases">
        <title>Genome sequence of Diaphorobacter ruginosibacter DSM 27467T.</title>
        <authorList>
            <person name="Hyun D.-W."/>
            <person name="Bae J.-W."/>
        </authorList>
    </citation>
    <scope>NUCLEOTIDE SEQUENCE [LARGE SCALE GENOMIC DNA]</scope>
    <source>
        <strain evidence="5 6">DSM 27467</strain>
    </source>
</reference>
<name>A0A7G9RNA7_9BURK</name>
<dbReference type="InterPro" id="IPR036390">
    <property type="entry name" value="WH_DNA-bd_sf"/>
</dbReference>
<dbReference type="Pfam" id="PF12802">
    <property type="entry name" value="MarR_2"/>
    <property type="match status" value="1"/>
</dbReference>
<feature type="domain" description="HTH marR-type" evidence="4">
    <location>
        <begin position="15"/>
        <end position="155"/>
    </location>
</feature>
<dbReference type="InterPro" id="IPR039422">
    <property type="entry name" value="MarR/SlyA-like"/>
</dbReference>
<keyword evidence="6" id="KW-1185">Reference proteome</keyword>
<dbReference type="GO" id="GO:0003677">
    <property type="term" value="F:DNA binding"/>
    <property type="evidence" value="ECO:0007669"/>
    <property type="project" value="UniProtKB-KW"/>
</dbReference>
<dbReference type="SMART" id="SM00347">
    <property type="entry name" value="HTH_MARR"/>
    <property type="match status" value="1"/>
</dbReference>
<dbReference type="PRINTS" id="PR00598">
    <property type="entry name" value="HTHMARR"/>
</dbReference>
<keyword evidence="1" id="KW-0805">Transcription regulation</keyword>
<protein>
    <submittedName>
        <fullName evidence="5">MarR family transcriptional regulator</fullName>
    </submittedName>
</protein>